<dbReference type="AlphaFoldDB" id="A0A8D1KZ35"/>
<evidence type="ECO:0000256" key="7">
    <source>
        <dbReference type="ARBA" id="ARBA00023180"/>
    </source>
</evidence>
<proteinExistence type="inferred from homology"/>
<feature type="domain" description="Strictosidine synthase conserved region" evidence="8">
    <location>
        <begin position="96"/>
        <end position="183"/>
    </location>
</feature>
<dbReference type="Gene3D" id="2.120.10.30">
    <property type="entry name" value="TolB, C-terminal domain"/>
    <property type="match status" value="1"/>
</dbReference>
<dbReference type="InterPro" id="IPR018119">
    <property type="entry name" value="Strictosidine_synth_cons-reg"/>
</dbReference>
<dbReference type="Ensembl" id="ENSSSCT00045034525.1">
    <property type="protein sequence ID" value="ENSSSCP00045023948.1"/>
    <property type="gene ID" value="ENSSSCG00045019985.1"/>
</dbReference>
<evidence type="ECO:0000256" key="1">
    <source>
        <dbReference type="ARBA" id="ARBA00004167"/>
    </source>
</evidence>
<keyword evidence="6" id="KW-0472">Membrane</keyword>
<protein>
    <recommendedName>
        <fullName evidence="3">Adipocyte plasma membrane-associated protein</fullName>
    </recommendedName>
</protein>
<accession>A0A8D1KZ35</accession>
<keyword evidence="4" id="KW-0812">Transmembrane</keyword>
<evidence type="ECO:0000256" key="6">
    <source>
        <dbReference type="ARBA" id="ARBA00023136"/>
    </source>
</evidence>
<dbReference type="PANTHER" id="PTHR10426">
    <property type="entry name" value="STRICTOSIDINE SYNTHASE-RELATED"/>
    <property type="match status" value="1"/>
</dbReference>
<evidence type="ECO:0000256" key="3">
    <source>
        <dbReference type="ARBA" id="ARBA00015678"/>
    </source>
</evidence>
<evidence type="ECO:0000256" key="5">
    <source>
        <dbReference type="ARBA" id="ARBA00022989"/>
    </source>
</evidence>
<dbReference type="Ensembl" id="ENSSSCT00035065675.1">
    <property type="protein sequence ID" value="ENSSSCP00035026636.1"/>
    <property type="gene ID" value="ENSSSCG00035049257.1"/>
</dbReference>
<dbReference type="Proteomes" id="UP000694728">
    <property type="component" value="Unplaced"/>
</dbReference>
<evidence type="ECO:0000313" key="10">
    <source>
        <dbReference type="Proteomes" id="UP000694728"/>
    </source>
</evidence>
<evidence type="ECO:0000256" key="2">
    <source>
        <dbReference type="ARBA" id="ARBA00009191"/>
    </source>
</evidence>
<dbReference type="Pfam" id="PF03088">
    <property type="entry name" value="Str_synth"/>
    <property type="match status" value="1"/>
</dbReference>
<keyword evidence="5" id="KW-1133">Transmembrane helix</keyword>
<dbReference type="GO" id="GO:0016020">
    <property type="term" value="C:membrane"/>
    <property type="evidence" value="ECO:0007669"/>
    <property type="project" value="UniProtKB-SubCell"/>
</dbReference>
<sequence>MCQLNQRTGSYSCRSLVNAFVLYFYRQIPVIALFYSLKEPPLLLGVLQPNTKLREAERLFENQLIGPESIANIGGEVKLLLSSETPIEGRKLSFVNDLTVTRDGRKIYFTDSSSKWQRRDYLLLVMEGTDDGRLLEYDTETKEVKVLLDHLQFPNGVQLSPAEDFVLVAETTMARIRRFYVSGLMKGGADLFVENLPGFPDNIRASSSGGYWVGMSTIRPNPGFSMLDFLSQRPYLKRMIFKLLSQETVVKFVRRHSLVLELSDSGAFRRSLHDPDGQVAAYVSEAHEHDGHLYLGSFRAPFLCRLRLQDA</sequence>
<evidence type="ECO:0000313" key="9">
    <source>
        <dbReference type="Ensembl" id="ENSSSCP00045023948.1"/>
    </source>
</evidence>
<reference evidence="9" key="1">
    <citation type="submission" date="2025-05" db="UniProtKB">
        <authorList>
            <consortium name="Ensembl"/>
        </authorList>
    </citation>
    <scope>IDENTIFICATION</scope>
</reference>
<comment type="similarity">
    <text evidence="2">Belongs to the strictosidine synthase family.</text>
</comment>
<dbReference type="PANTHER" id="PTHR10426:SF130">
    <property type="entry name" value="ADIPOCYTE PLASMA MEMBRANE-ASSOCIATED PROTEIN"/>
    <property type="match status" value="1"/>
</dbReference>
<dbReference type="Proteomes" id="UP000694720">
    <property type="component" value="Unplaced"/>
</dbReference>
<name>A0A8D1KZ35_PIG</name>
<dbReference type="Pfam" id="PF20067">
    <property type="entry name" value="SSL_N"/>
    <property type="match status" value="1"/>
</dbReference>
<dbReference type="InterPro" id="IPR011042">
    <property type="entry name" value="6-blade_b-propeller_TolB-like"/>
</dbReference>
<evidence type="ECO:0000259" key="8">
    <source>
        <dbReference type="Pfam" id="PF03088"/>
    </source>
</evidence>
<evidence type="ECO:0000256" key="4">
    <source>
        <dbReference type="ARBA" id="ARBA00022692"/>
    </source>
</evidence>
<dbReference type="SUPFAM" id="SSF63829">
    <property type="entry name" value="Calcium-dependent phosphotriesterase"/>
    <property type="match status" value="1"/>
</dbReference>
<keyword evidence="7" id="KW-0325">Glycoprotein</keyword>
<comment type="subcellular location">
    <subcellularLocation>
        <location evidence="1">Membrane</location>
        <topology evidence="1">Single-pass membrane protein</topology>
    </subcellularLocation>
</comment>
<organism evidence="9 10">
    <name type="scientific">Sus scrofa</name>
    <name type="common">Pig</name>
    <dbReference type="NCBI Taxonomy" id="9823"/>
    <lineage>
        <taxon>Eukaryota</taxon>
        <taxon>Metazoa</taxon>
        <taxon>Chordata</taxon>
        <taxon>Craniata</taxon>
        <taxon>Vertebrata</taxon>
        <taxon>Euteleostomi</taxon>
        <taxon>Mammalia</taxon>
        <taxon>Eutheria</taxon>
        <taxon>Laurasiatheria</taxon>
        <taxon>Artiodactyla</taxon>
        <taxon>Suina</taxon>
        <taxon>Suidae</taxon>
        <taxon>Sus</taxon>
    </lineage>
</organism>